<dbReference type="AlphaFoldDB" id="A0AA86SDJ7"/>
<dbReference type="Proteomes" id="UP001189624">
    <property type="component" value="Chromosome 3"/>
</dbReference>
<reference evidence="1" key="1">
    <citation type="submission" date="2023-10" db="EMBL/GenBank/DDBJ databases">
        <authorList>
            <person name="Domelevo Entfellner J.-B."/>
        </authorList>
    </citation>
    <scope>NUCLEOTIDE SEQUENCE</scope>
</reference>
<name>A0AA86SDJ7_9FABA</name>
<sequence length="61" mass="6730">MEMKVMSACALADLALNSAIGLPKAKHQNHEDPSNRVLEFSEVSVTKLLWALVDFSLTMIN</sequence>
<protein>
    <submittedName>
        <fullName evidence="1">Uncharacterized protein</fullName>
    </submittedName>
</protein>
<gene>
    <name evidence="1" type="ORF">AYBTSS11_LOCUS11924</name>
</gene>
<evidence type="ECO:0000313" key="2">
    <source>
        <dbReference type="Proteomes" id="UP001189624"/>
    </source>
</evidence>
<proteinExistence type="predicted"/>
<keyword evidence="2" id="KW-1185">Reference proteome</keyword>
<dbReference type="EMBL" id="OY731400">
    <property type="protein sequence ID" value="CAJ1944460.1"/>
    <property type="molecule type" value="Genomic_DNA"/>
</dbReference>
<accession>A0AA86SDJ7</accession>
<dbReference type="Gramene" id="rna-AYBTSS11_LOCUS11924">
    <property type="protein sequence ID" value="CAJ1944460.1"/>
    <property type="gene ID" value="gene-AYBTSS11_LOCUS11924"/>
</dbReference>
<organism evidence="1 2">
    <name type="scientific">Sphenostylis stenocarpa</name>
    <dbReference type="NCBI Taxonomy" id="92480"/>
    <lineage>
        <taxon>Eukaryota</taxon>
        <taxon>Viridiplantae</taxon>
        <taxon>Streptophyta</taxon>
        <taxon>Embryophyta</taxon>
        <taxon>Tracheophyta</taxon>
        <taxon>Spermatophyta</taxon>
        <taxon>Magnoliopsida</taxon>
        <taxon>eudicotyledons</taxon>
        <taxon>Gunneridae</taxon>
        <taxon>Pentapetalae</taxon>
        <taxon>rosids</taxon>
        <taxon>fabids</taxon>
        <taxon>Fabales</taxon>
        <taxon>Fabaceae</taxon>
        <taxon>Papilionoideae</taxon>
        <taxon>50 kb inversion clade</taxon>
        <taxon>NPAAA clade</taxon>
        <taxon>indigoferoid/millettioid clade</taxon>
        <taxon>Phaseoleae</taxon>
        <taxon>Sphenostylis</taxon>
    </lineage>
</organism>
<evidence type="ECO:0000313" key="1">
    <source>
        <dbReference type="EMBL" id="CAJ1944460.1"/>
    </source>
</evidence>